<keyword evidence="6" id="KW-0472">Membrane</keyword>
<organism evidence="8 9">
    <name type="scientific">Dokdonella soli</name>
    <dbReference type="NCBI Taxonomy" id="529810"/>
    <lineage>
        <taxon>Bacteria</taxon>
        <taxon>Pseudomonadati</taxon>
        <taxon>Pseudomonadota</taxon>
        <taxon>Gammaproteobacteria</taxon>
        <taxon>Lysobacterales</taxon>
        <taxon>Rhodanobacteraceae</taxon>
        <taxon>Dokdonella</taxon>
    </lineage>
</organism>
<dbReference type="SUPFAM" id="SSF56112">
    <property type="entry name" value="Protein kinase-like (PK-like)"/>
    <property type="match status" value="1"/>
</dbReference>
<dbReference type="SMART" id="SM00220">
    <property type="entry name" value="S_TKc"/>
    <property type="match status" value="1"/>
</dbReference>
<dbReference type="Gene3D" id="1.10.510.10">
    <property type="entry name" value="Transferase(Phosphotransferase) domain 1"/>
    <property type="match status" value="1"/>
</dbReference>
<dbReference type="EMBL" id="BAAAEU010000001">
    <property type="protein sequence ID" value="GAA0703790.1"/>
    <property type="molecule type" value="Genomic_DNA"/>
</dbReference>
<dbReference type="Pfam" id="PF13374">
    <property type="entry name" value="TPR_10"/>
    <property type="match status" value="2"/>
</dbReference>
<comment type="caution">
    <text evidence="8">The sequence shown here is derived from an EMBL/GenBank/DDBJ whole genome shotgun (WGS) entry which is preliminary data.</text>
</comment>
<dbReference type="InterPro" id="IPR017441">
    <property type="entry name" value="Protein_kinase_ATP_BS"/>
</dbReference>
<dbReference type="InterPro" id="IPR008271">
    <property type="entry name" value="Ser/Thr_kinase_AS"/>
</dbReference>
<keyword evidence="4 5" id="KW-0067">ATP-binding</keyword>
<name>A0ABN1IB41_9GAMM</name>
<dbReference type="Pfam" id="PF13424">
    <property type="entry name" value="TPR_12"/>
    <property type="match status" value="1"/>
</dbReference>
<dbReference type="PANTHER" id="PTHR43289">
    <property type="entry name" value="MITOGEN-ACTIVATED PROTEIN KINASE KINASE KINASE 20-RELATED"/>
    <property type="match status" value="1"/>
</dbReference>
<protein>
    <recommendedName>
        <fullName evidence="7">Protein kinase domain-containing protein</fullName>
    </recommendedName>
</protein>
<evidence type="ECO:0000256" key="4">
    <source>
        <dbReference type="ARBA" id="ARBA00022840"/>
    </source>
</evidence>
<evidence type="ECO:0000256" key="2">
    <source>
        <dbReference type="ARBA" id="ARBA00022741"/>
    </source>
</evidence>
<keyword evidence="1" id="KW-0808">Transferase</keyword>
<dbReference type="SUPFAM" id="SSF48452">
    <property type="entry name" value="TPR-like"/>
    <property type="match status" value="2"/>
</dbReference>
<dbReference type="PROSITE" id="PS00108">
    <property type="entry name" value="PROTEIN_KINASE_ST"/>
    <property type="match status" value="1"/>
</dbReference>
<dbReference type="PANTHER" id="PTHR43289:SF34">
    <property type="entry name" value="SERINE_THREONINE-PROTEIN KINASE YBDM-RELATED"/>
    <property type="match status" value="1"/>
</dbReference>
<evidence type="ECO:0000259" key="7">
    <source>
        <dbReference type="PROSITE" id="PS50011"/>
    </source>
</evidence>
<dbReference type="PROSITE" id="PS00107">
    <property type="entry name" value="PROTEIN_KINASE_ATP"/>
    <property type="match status" value="1"/>
</dbReference>
<keyword evidence="2 5" id="KW-0547">Nucleotide-binding</keyword>
<feature type="transmembrane region" description="Helical" evidence="6">
    <location>
        <begin position="378"/>
        <end position="399"/>
    </location>
</feature>
<dbReference type="Gene3D" id="1.25.40.10">
    <property type="entry name" value="Tetratricopeptide repeat domain"/>
    <property type="match status" value="2"/>
</dbReference>
<sequence>MNDAQMPPLFSAERWRELRALIDRLDALSAVARAKELDDIALIDAELASAARALATAESTVPQDPANDGPMQVQEAMPAQIGPFRLLRPIGVGGMGVVYLAERHSTDFTQRVALKLLDGGASQASRLASRERSILASLVHANITAFVDAGIEGGRAWLAMEYVDGEPLLACCERLGLDMQARVRLFDQVCAAVAHAHSRLVVHRDLKPTNVLVSRDGTVKLLDFGIALMLDPGEEQTAVTRVFTPEYAAPEQLRGERATTATDVYALGLMLYELICGKRLPTIEHSGEWTTAELARYATTGTETATASHTNTKIATHLLRGDLGRITAHALAPNPGQRYQSVAMLREDLQRWLDHRPLGIGRPGLAYVTTRFMRRHRAAVAIAALAILALIGTSSVALWQAHEARLMATRADHAKTFLAALFADANPFQSKRSGKTTVDLLRDAAQRIDKEFADAPELQVDLRTTLAGGLMRLGEPKLARHLQQHSVDQLRQMHGERAPQVGAALGQLAIAMEESGDIDDARAQFSEAYTILRGADDAYGRDRISVMTGLAKMANRQSDHAEALRWHEAVLKEREAKEGPESADIAMDLMNLSADAAYQENFARSETLAQQAHTMLEHVLGPGHARSIYVDNELGASEVDMGHCAAAITTLGNAVGVARRALPPGAGMLGITLSNLGHAESCTGDDEAAIVTLREARSLLAAANDPSVGTTELKLGMAELRAHHAEALQTLDASRVHLAGVTSRLASATETALWAQAAYGAALASSGRLAEGERFAREARTMLLARKSASHVTQAEIDKLLADVLDHENAAGEARALREEALAAYRRVYDAEHPSIRALARELDSTAGR</sequence>
<evidence type="ECO:0000256" key="5">
    <source>
        <dbReference type="PROSITE-ProRule" id="PRU10141"/>
    </source>
</evidence>
<keyword evidence="6" id="KW-1133">Transmembrane helix</keyword>
<gene>
    <name evidence="8" type="ORF">GCM10009105_00140</name>
</gene>
<reference evidence="8 9" key="1">
    <citation type="journal article" date="2019" name="Int. J. Syst. Evol. Microbiol.">
        <title>The Global Catalogue of Microorganisms (GCM) 10K type strain sequencing project: providing services to taxonomists for standard genome sequencing and annotation.</title>
        <authorList>
            <consortium name="The Broad Institute Genomics Platform"/>
            <consortium name="The Broad Institute Genome Sequencing Center for Infectious Disease"/>
            <person name="Wu L."/>
            <person name="Ma J."/>
        </authorList>
    </citation>
    <scope>NUCLEOTIDE SEQUENCE [LARGE SCALE GENOMIC DNA]</scope>
    <source>
        <strain evidence="8 9">JCM 15421</strain>
    </source>
</reference>
<dbReference type="InterPro" id="IPR011990">
    <property type="entry name" value="TPR-like_helical_dom_sf"/>
</dbReference>
<accession>A0ABN1IB41</accession>
<evidence type="ECO:0000256" key="1">
    <source>
        <dbReference type="ARBA" id="ARBA00022679"/>
    </source>
</evidence>
<dbReference type="InterPro" id="IPR000719">
    <property type="entry name" value="Prot_kinase_dom"/>
</dbReference>
<evidence type="ECO:0000313" key="8">
    <source>
        <dbReference type="EMBL" id="GAA0703790.1"/>
    </source>
</evidence>
<evidence type="ECO:0000313" key="9">
    <source>
        <dbReference type="Proteomes" id="UP001501523"/>
    </source>
</evidence>
<evidence type="ECO:0000256" key="6">
    <source>
        <dbReference type="SAM" id="Phobius"/>
    </source>
</evidence>
<dbReference type="RefSeq" id="WP_343785869.1">
    <property type="nucleotide sequence ID" value="NZ_BAAAEU010000001.1"/>
</dbReference>
<keyword evidence="9" id="KW-1185">Reference proteome</keyword>
<dbReference type="PROSITE" id="PS50011">
    <property type="entry name" value="PROTEIN_KINASE_DOM"/>
    <property type="match status" value="1"/>
</dbReference>
<dbReference type="Pfam" id="PF00069">
    <property type="entry name" value="Pkinase"/>
    <property type="match status" value="1"/>
</dbReference>
<feature type="domain" description="Protein kinase" evidence="7">
    <location>
        <begin position="84"/>
        <end position="353"/>
    </location>
</feature>
<dbReference type="Proteomes" id="UP001501523">
    <property type="component" value="Unassembled WGS sequence"/>
</dbReference>
<proteinExistence type="predicted"/>
<feature type="binding site" evidence="5">
    <location>
        <position position="115"/>
    </location>
    <ligand>
        <name>ATP</name>
        <dbReference type="ChEBI" id="CHEBI:30616"/>
    </ligand>
</feature>
<keyword evidence="6" id="KW-0812">Transmembrane</keyword>
<evidence type="ECO:0000256" key="3">
    <source>
        <dbReference type="ARBA" id="ARBA00022777"/>
    </source>
</evidence>
<dbReference type="InterPro" id="IPR011009">
    <property type="entry name" value="Kinase-like_dom_sf"/>
</dbReference>
<keyword evidence="3" id="KW-0418">Kinase</keyword>
<dbReference type="Gene3D" id="3.30.200.20">
    <property type="entry name" value="Phosphorylase Kinase, domain 1"/>
    <property type="match status" value="1"/>
</dbReference>
<dbReference type="CDD" id="cd14014">
    <property type="entry name" value="STKc_PknB_like"/>
    <property type="match status" value="1"/>
</dbReference>